<keyword evidence="7 9" id="KW-0030">Aminoacyl-tRNA synthetase</keyword>
<proteinExistence type="inferred from homology"/>
<evidence type="ECO:0000256" key="6">
    <source>
        <dbReference type="ARBA" id="ARBA00022917"/>
    </source>
</evidence>
<comment type="subunit">
    <text evidence="2 9">Homodimer.</text>
</comment>
<dbReference type="GO" id="GO:0004821">
    <property type="term" value="F:histidine-tRNA ligase activity"/>
    <property type="evidence" value="ECO:0007669"/>
    <property type="project" value="UniProtKB-EC"/>
</dbReference>
<dbReference type="InterPro" id="IPR045864">
    <property type="entry name" value="aa-tRNA-synth_II/BPL/LPL"/>
</dbReference>
<dbReference type="PANTHER" id="PTHR11476">
    <property type="entry name" value="HISTIDYL-TRNA SYNTHETASE"/>
    <property type="match status" value="1"/>
</dbReference>
<comment type="caution">
    <text evidence="11">The sequence shown here is derived from an EMBL/GenBank/DDBJ whole genome shotgun (WGS) entry which is preliminary data.</text>
</comment>
<organism evidence="11 12">
    <name type="scientific">Bizionia sediminis</name>
    <dbReference type="NCBI Taxonomy" id="1737064"/>
    <lineage>
        <taxon>Bacteria</taxon>
        <taxon>Pseudomonadati</taxon>
        <taxon>Bacteroidota</taxon>
        <taxon>Flavobacteriia</taxon>
        <taxon>Flavobacteriales</taxon>
        <taxon>Flavobacteriaceae</taxon>
        <taxon>Bizionia</taxon>
    </lineage>
</organism>
<keyword evidence="6 9" id="KW-0648">Protein biosynthesis</keyword>
<evidence type="ECO:0000256" key="5">
    <source>
        <dbReference type="ARBA" id="ARBA00022840"/>
    </source>
</evidence>
<dbReference type="InterPro" id="IPR041715">
    <property type="entry name" value="HisRS-like_core"/>
</dbReference>
<dbReference type="InterPro" id="IPR006195">
    <property type="entry name" value="aa-tRNA-synth_II"/>
</dbReference>
<feature type="domain" description="Aminoacyl-transfer RNA synthetases class-II family profile" evidence="10">
    <location>
        <begin position="1"/>
        <end position="400"/>
    </location>
</feature>
<dbReference type="PIRSF" id="PIRSF001549">
    <property type="entry name" value="His-tRNA_synth"/>
    <property type="match status" value="1"/>
</dbReference>
<dbReference type="EMBL" id="JBHULS010000001">
    <property type="protein sequence ID" value="MFD2550993.1"/>
    <property type="molecule type" value="Genomic_DNA"/>
</dbReference>
<dbReference type="PROSITE" id="PS50862">
    <property type="entry name" value="AA_TRNA_LIGASE_II"/>
    <property type="match status" value="1"/>
</dbReference>
<keyword evidence="9" id="KW-0963">Cytoplasm</keyword>
<evidence type="ECO:0000256" key="7">
    <source>
        <dbReference type="ARBA" id="ARBA00023146"/>
    </source>
</evidence>
<dbReference type="InterPro" id="IPR015807">
    <property type="entry name" value="His-tRNA-ligase"/>
</dbReference>
<reference evidence="12" key="1">
    <citation type="journal article" date="2019" name="Int. J. Syst. Evol. Microbiol.">
        <title>The Global Catalogue of Microorganisms (GCM) 10K type strain sequencing project: providing services to taxonomists for standard genome sequencing and annotation.</title>
        <authorList>
            <consortium name="The Broad Institute Genomics Platform"/>
            <consortium name="The Broad Institute Genome Sequencing Center for Infectious Disease"/>
            <person name="Wu L."/>
            <person name="Ma J."/>
        </authorList>
    </citation>
    <scope>NUCLEOTIDE SEQUENCE [LARGE SCALE GENOMIC DNA]</scope>
    <source>
        <strain evidence="12">KCTC 42587</strain>
    </source>
</reference>
<comment type="similarity">
    <text evidence="1 9">Belongs to the class-II aminoacyl-tRNA synthetase family.</text>
</comment>
<keyword evidence="3 9" id="KW-0436">Ligase</keyword>
<gene>
    <name evidence="9 11" type="primary">hisS</name>
    <name evidence="11" type="ORF">ACFSQP_04110</name>
</gene>
<dbReference type="NCBIfam" id="TIGR00442">
    <property type="entry name" value="hisS"/>
    <property type="match status" value="1"/>
</dbReference>
<keyword evidence="4 9" id="KW-0547">Nucleotide-binding</keyword>
<evidence type="ECO:0000259" key="10">
    <source>
        <dbReference type="PROSITE" id="PS50862"/>
    </source>
</evidence>
<evidence type="ECO:0000313" key="12">
    <source>
        <dbReference type="Proteomes" id="UP001597472"/>
    </source>
</evidence>
<dbReference type="InterPro" id="IPR004154">
    <property type="entry name" value="Anticodon-bd"/>
</dbReference>
<dbReference type="PANTHER" id="PTHR11476:SF7">
    <property type="entry name" value="HISTIDINE--TRNA LIGASE"/>
    <property type="match status" value="1"/>
</dbReference>
<protein>
    <recommendedName>
        <fullName evidence="9">Histidine--tRNA ligase</fullName>
        <ecNumber evidence="9">6.1.1.21</ecNumber>
    </recommendedName>
    <alternativeName>
        <fullName evidence="9">Histidyl-tRNA synthetase</fullName>
        <shortName evidence="9">HisRS</shortName>
    </alternativeName>
</protein>
<keyword evidence="12" id="KW-1185">Reference proteome</keyword>
<evidence type="ECO:0000256" key="9">
    <source>
        <dbReference type="HAMAP-Rule" id="MF_00127"/>
    </source>
</evidence>
<dbReference type="EC" id="6.1.1.21" evidence="9"/>
<evidence type="ECO:0000256" key="4">
    <source>
        <dbReference type="ARBA" id="ARBA00022741"/>
    </source>
</evidence>
<dbReference type="SUPFAM" id="SSF55681">
    <property type="entry name" value="Class II aaRS and biotin synthetases"/>
    <property type="match status" value="1"/>
</dbReference>
<dbReference type="Gene3D" id="3.30.930.10">
    <property type="entry name" value="Bira Bifunctional Protein, Domain 2"/>
    <property type="match status" value="1"/>
</dbReference>
<sequence length="457" mass="51154">MAHKPSIPKGTRDFNPEQVAKRNYIFETIQESFETFGFQPIETPSFENSETLMGKYGEEGDRLIFKILNSGDFLAKVNNTLYASKDSQKITTTISEKALRYDLTVPFARYVVQHQNDIEFPFKRYQMQPVWRADRPQKGRFREFYQCDADVVGSTSLWQEVEFIQLYDRVFTALKLPGVTIKINNRKLLSGIAEIIGASDKLIDFTVALDKLDKIGPEKVKAEMISKGILETSIAKLQPLFELSGDFNAQITALESILAQSEIGKAGIAELTFIHKAISELELETAALKLDVTLARGLNYYTGAIFEVAAPEGVQMGSIGGGGRYDDLTGIFGLKNMSGVGISFGLDRIYLVLEELNLFPETVSKTIDVLFINFGDAEALFSLKAIKQLRLQGIYAELYPDAAKMKKQMNHANKRNIPYVVLVGTEELTQNTFTLKNMKSGEQENLSLNSLIQKVKA</sequence>
<accession>A0ABW5KRV1</accession>
<dbReference type="SUPFAM" id="SSF52954">
    <property type="entry name" value="Class II aaRS ABD-related"/>
    <property type="match status" value="1"/>
</dbReference>
<dbReference type="Pfam" id="PF03129">
    <property type="entry name" value="HGTP_anticodon"/>
    <property type="match status" value="1"/>
</dbReference>
<dbReference type="InterPro" id="IPR004516">
    <property type="entry name" value="HisRS/HisZ"/>
</dbReference>
<dbReference type="Proteomes" id="UP001597472">
    <property type="component" value="Unassembled WGS sequence"/>
</dbReference>
<dbReference type="Pfam" id="PF13393">
    <property type="entry name" value="tRNA-synt_His"/>
    <property type="match status" value="2"/>
</dbReference>
<dbReference type="InterPro" id="IPR033656">
    <property type="entry name" value="HisRS_anticodon"/>
</dbReference>
<dbReference type="RefSeq" id="WP_376891991.1">
    <property type="nucleotide sequence ID" value="NZ_JBHULS010000001.1"/>
</dbReference>
<comment type="catalytic activity">
    <reaction evidence="8 9">
        <text>tRNA(His) + L-histidine + ATP = L-histidyl-tRNA(His) + AMP + diphosphate + H(+)</text>
        <dbReference type="Rhea" id="RHEA:17313"/>
        <dbReference type="Rhea" id="RHEA-COMP:9665"/>
        <dbReference type="Rhea" id="RHEA-COMP:9689"/>
        <dbReference type="ChEBI" id="CHEBI:15378"/>
        <dbReference type="ChEBI" id="CHEBI:30616"/>
        <dbReference type="ChEBI" id="CHEBI:33019"/>
        <dbReference type="ChEBI" id="CHEBI:57595"/>
        <dbReference type="ChEBI" id="CHEBI:78442"/>
        <dbReference type="ChEBI" id="CHEBI:78527"/>
        <dbReference type="ChEBI" id="CHEBI:456215"/>
        <dbReference type="EC" id="6.1.1.21"/>
    </reaction>
</comment>
<evidence type="ECO:0000256" key="2">
    <source>
        <dbReference type="ARBA" id="ARBA00011738"/>
    </source>
</evidence>
<evidence type="ECO:0000256" key="3">
    <source>
        <dbReference type="ARBA" id="ARBA00022598"/>
    </source>
</evidence>
<dbReference type="HAMAP" id="MF_00127">
    <property type="entry name" value="His_tRNA_synth"/>
    <property type="match status" value="1"/>
</dbReference>
<dbReference type="Gene3D" id="3.40.50.800">
    <property type="entry name" value="Anticodon-binding domain"/>
    <property type="match status" value="1"/>
</dbReference>
<dbReference type="CDD" id="cd00859">
    <property type="entry name" value="HisRS_anticodon"/>
    <property type="match status" value="1"/>
</dbReference>
<dbReference type="CDD" id="cd00773">
    <property type="entry name" value="HisRS-like_core"/>
    <property type="match status" value="1"/>
</dbReference>
<keyword evidence="5 9" id="KW-0067">ATP-binding</keyword>
<evidence type="ECO:0000256" key="1">
    <source>
        <dbReference type="ARBA" id="ARBA00008226"/>
    </source>
</evidence>
<evidence type="ECO:0000256" key="8">
    <source>
        <dbReference type="ARBA" id="ARBA00047639"/>
    </source>
</evidence>
<evidence type="ECO:0000313" key="11">
    <source>
        <dbReference type="EMBL" id="MFD2550993.1"/>
    </source>
</evidence>
<name>A0ABW5KRV1_9FLAO</name>
<dbReference type="InterPro" id="IPR036621">
    <property type="entry name" value="Anticodon-bd_dom_sf"/>
</dbReference>
<comment type="subcellular location">
    <subcellularLocation>
        <location evidence="9">Cytoplasm</location>
    </subcellularLocation>
</comment>